<dbReference type="GO" id="GO:0003677">
    <property type="term" value="F:DNA binding"/>
    <property type="evidence" value="ECO:0007669"/>
    <property type="project" value="UniProtKB-KW"/>
</dbReference>
<reference evidence="9" key="1">
    <citation type="submission" date="2021-01" db="EMBL/GenBank/DDBJ databases">
        <authorList>
            <person name="Corre E."/>
            <person name="Pelletier E."/>
            <person name="Niang G."/>
            <person name="Scheremetjew M."/>
            <person name="Finn R."/>
            <person name="Kale V."/>
            <person name="Holt S."/>
            <person name="Cochrane G."/>
            <person name="Meng A."/>
            <person name="Brown T."/>
            <person name="Cohen L."/>
        </authorList>
    </citation>
    <scope>NUCLEOTIDE SEQUENCE</scope>
    <source>
        <strain evidence="9">B596</strain>
    </source>
</reference>
<feature type="compositionally biased region" description="Basic and acidic residues" evidence="7">
    <location>
        <begin position="37"/>
        <end position="47"/>
    </location>
</feature>
<dbReference type="InterPro" id="IPR003173">
    <property type="entry name" value="PC4_C"/>
</dbReference>
<keyword evidence="4" id="KW-0238">DNA-binding</keyword>
<comment type="similarity">
    <text evidence="2">Belongs to the transcriptional coactivator PC4 family.</text>
</comment>
<keyword evidence="6" id="KW-0539">Nucleus</keyword>
<sequence length="118" mass="13370">MSEVKVEPKKRKVDYGLDFKGSTEDENTDAVEESDAKDESPVMKNDDGDSFFELSSKRRCTVRSFKGTVFVDIREFYEKGGKILPGKKGISLNVDQFETLCDLIKKGHLEKEVEALNK</sequence>
<feature type="compositionally biased region" description="Acidic residues" evidence="7">
    <location>
        <begin position="24"/>
        <end position="36"/>
    </location>
</feature>
<name>A0A7S0TB12_9STRA</name>
<dbReference type="GO" id="GO:0005634">
    <property type="term" value="C:nucleus"/>
    <property type="evidence" value="ECO:0007669"/>
    <property type="project" value="UniProtKB-SubCell"/>
</dbReference>
<dbReference type="GO" id="GO:0060261">
    <property type="term" value="P:positive regulation of transcription initiation by RNA polymerase II"/>
    <property type="evidence" value="ECO:0007669"/>
    <property type="project" value="InterPro"/>
</dbReference>
<keyword evidence="3" id="KW-0805">Transcription regulation</keyword>
<accession>A0A7S0TB12</accession>
<dbReference type="GO" id="GO:0003713">
    <property type="term" value="F:transcription coactivator activity"/>
    <property type="evidence" value="ECO:0007669"/>
    <property type="project" value="InterPro"/>
</dbReference>
<dbReference type="EMBL" id="HBFG01000611">
    <property type="protein sequence ID" value="CAD8728895.1"/>
    <property type="molecule type" value="Transcribed_RNA"/>
</dbReference>
<dbReference type="Pfam" id="PF02229">
    <property type="entry name" value="PC4"/>
    <property type="match status" value="1"/>
</dbReference>
<feature type="domain" description="Transcriptional coactivator p15 (PC4) C-terminal" evidence="8">
    <location>
        <begin position="52"/>
        <end position="102"/>
    </location>
</feature>
<organism evidence="9">
    <name type="scientific">Pseudo-nitzschia delicatissima</name>
    <dbReference type="NCBI Taxonomy" id="44447"/>
    <lineage>
        <taxon>Eukaryota</taxon>
        <taxon>Sar</taxon>
        <taxon>Stramenopiles</taxon>
        <taxon>Ochrophyta</taxon>
        <taxon>Bacillariophyta</taxon>
        <taxon>Bacillariophyceae</taxon>
        <taxon>Bacillariophycidae</taxon>
        <taxon>Bacillariales</taxon>
        <taxon>Bacillariaceae</taxon>
        <taxon>Pseudo-nitzschia</taxon>
    </lineage>
</organism>
<feature type="region of interest" description="Disordered" evidence="7">
    <location>
        <begin position="17"/>
        <end position="49"/>
    </location>
</feature>
<evidence type="ECO:0000256" key="2">
    <source>
        <dbReference type="ARBA" id="ARBA00009001"/>
    </source>
</evidence>
<gene>
    <name evidence="9" type="ORF">PDEL0327_LOCUS462</name>
</gene>
<dbReference type="SUPFAM" id="SSF54447">
    <property type="entry name" value="ssDNA-binding transcriptional regulator domain"/>
    <property type="match status" value="1"/>
</dbReference>
<dbReference type="PANTHER" id="PTHR13215">
    <property type="entry name" value="RNA POLYMERASE II TRANSCRIPTIONAL COACTIVATOR"/>
    <property type="match status" value="1"/>
</dbReference>
<evidence type="ECO:0000256" key="4">
    <source>
        <dbReference type="ARBA" id="ARBA00023125"/>
    </source>
</evidence>
<evidence type="ECO:0000256" key="1">
    <source>
        <dbReference type="ARBA" id="ARBA00004123"/>
    </source>
</evidence>
<dbReference type="InterPro" id="IPR045125">
    <property type="entry name" value="Sub1/Tcp4-like"/>
</dbReference>
<evidence type="ECO:0000256" key="6">
    <source>
        <dbReference type="ARBA" id="ARBA00023242"/>
    </source>
</evidence>
<dbReference type="AlphaFoldDB" id="A0A7S0TB12"/>
<keyword evidence="5" id="KW-0804">Transcription</keyword>
<protein>
    <recommendedName>
        <fullName evidence="8">Transcriptional coactivator p15 (PC4) C-terminal domain-containing protein</fullName>
    </recommendedName>
</protein>
<dbReference type="InterPro" id="IPR009044">
    <property type="entry name" value="ssDNA-bd_transcriptional_reg"/>
</dbReference>
<comment type="subcellular location">
    <subcellularLocation>
        <location evidence="1">Nucleus</location>
    </subcellularLocation>
</comment>
<evidence type="ECO:0000313" key="9">
    <source>
        <dbReference type="EMBL" id="CAD8728895.1"/>
    </source>
</evidence>
<evidence type="ECO:0000256" key="5">
    <source>
        <dbReference type="ARBA" id="ARBA00023163"/>
    </source>
</evidence>
<dbReference type="Gene3D" id="2.30.31.10">
    <property type="entry name" value="Transcriptional Coactivator Pc4, Chain A"/>
    <property type="match status" value="1"/>
</dbReference>
<evidence type="ECO:0000256" key="3">
    <source>
        <dbReference type="ARBA" id="ARBA00023015"/>
    </source>
</evidence>
<evidence type="ECO:0000256" key="7">
    <source>
        <dbReference type="SAM" id="MobiDB-lite"/>
    </source>
</evidence>
<proteinExistence type="inferred from homology"/>
<evidence type="ECO:0000259" key="8">
    <source>
        <dbReference type="Pfam" id="PF02229"/>
    </source>
</evidence>